<dbReference type="EMBL" id="JACBZD010000001">
    <property type="protein sequence ID" value="NYI04943.1"/>
    <property type="molecule type" value="Genomic_DNA"/>
</dbReference>
<comment type="caution">
    <text evidence="2">The sequence shown here is derived from an EMBL/GenBank/DDBJ whole genome shotgun (WGS) entry which is preliminary data.</text>
</comment>
<dbReference type="GO" id="GO:0003676">
    <property type="term" value="F:nucleic acid binding"/>
    <property type="evidence" value="ECO:0007669"/>
    <property type="project" value="InterPro"/>
</dbReference>
<gene>
    <name evidence="2" type="ORF">FHU37_001886</name>
</gene>
<dbReference type="EC" id="3.1.26.4" evidence="2"/>
<dbReference type="RefSeq" id="WP_179813770.1">
    <property type="nucleotide sequence ID" value="NZ_JACBZD010000001.1"/>
</dbReference>
<dbReference type="InterPro" id="IPR036397">
    <property type="entry name" value="RNaseH_sf"/>
</dbReference>
<dbReference type="InterPro" id="IPR012337">
    <property type="entry name" value="RNaseH-like_sf"/>
</dbReference>
<dbReference type="InterPro" id="IPR002156">
    <property type="entry name" value="RNaseH_domain"/>
</dbReference>
<protein>
    <submittedName>
        <fullName evidence="2">Ribonuclease HI</fullName>
        <ecNumber evidence="2">3.1.26.4</ecNumber>
    </submittedName>
</protein>
<dbReference type="GO" id="GO:0004523">
    <property type="term" value="F:RNA-DNA hybrid ribonuclease activity"/>
    <property type="evidence" value="ECO:0007669"/>
    <property type="project" value="UniProtKB-EC"/>
</dbReference>
<dbReference type="SUPFAM" id="SSF53098">
    <property type="entry name" value="Ribonuclease H-like"/>
    <property type="match status" value="1"/>
</dbReference>
<name>A0A852ZRB9_9ACTN</name>
<evidence type="ECO:0000259" key="1">
    <source>
        <dbReference type="PROSITE" id="PS50879"/>
    </source>
</evidence>
<organism evidence="2 3">
    <name type="scientific">Allostreptomyces psammosilenae</name>
    <dbReference type="NCBI Taxonomy" id="1892865"/>
    <lineage>
        <taxon>Bacteria</taxon>
        <taxon>Bacillati</taxon>
        <taxon>Actinomycetota</taxon>
        <taxon>Actinomycetes</taxon>
        <taxon>Kitasatosporales</taxon>
        <taxon>Streptomycetaceae</taxon>
        <taxon>Allostreptomyces</taxon>
    </lineage>
</organism>
<dbReference type="Proteomes" id="UP000567795">
    <property type="component" value="Unassembled WGS sequence"/>
</dbReference>
<evidence type="ECO:0000313" key="3">
    <source>
        <dbReference type="Proteomes" id="UP000567795"/>
    </source>
</evidence>
<proteinExistence type="predicted"/>
<accession>A0A852ZRB9</accession>
<reference evidence="2 3" key="1">
    <citation type="submission" date="2020-07" db="EMBL/GenBank/DDBJ databases">
        <title>Sequencing the genomes of 1000 actinobacteria strains.</title>
        <authorList>
            <person name="Klenk H.-P."/>
        </authorList>
    </citation>
    <scope>NUCLEOTIDE SEQUENCE [LARGE SCALE GENOMIC DNA]</scope>
    <source>
        <strain evidence="2 3">DSM 42178</strain>
    </source>
</reference>
<feature type="domain" description="RNase H type-1" evidence="1">
    <location>
        <begin position="140"/>
        <end position="279"/>
    </location>
</feature>
<sequence length="328" mass="34953">MIDQRGPVMEDAPPVTSYIDPVCVGLAVAGRSSRYAWGLAASDGQRLSGLTESGQGSTDALLDGLAALLAHPTLPRMPLDLYWNDSRLHEGLEGMRTAFPSIEPHLCRGPGRRNTWIRQALEVAEEALDEAGVPLPQPSAPTVMIAATDGSFGRRSREGGWGWVSACGRWGFGSVRCSHPTAAEVAAIARLVSTVPKSRPLHILTDSKAAIALIGQVREAFTDGREAHSLTGHHDTDQLLVAIGRRLATGHFLELGWVRGHSGHPLNEGADRLAVLGRRAAHAGLPRELSARTAKRIADETLDALRTASVPLPHCRQPLPAENPVAAA</sequence>
<keyword evidence="3" id="KW-1185">Reference proteome</keyword>
<keyword evidence="2" id="KW-0378">Hydrolase</keyword>
<dbReference type="PROSITE" id="PS50879">
    <property type="entry name" value="RNASE_H_1"/>
    <property type="match status" value="1"/>
</dbReference>
<dbReference type="Pfam" id="PF00075">
    <property type="entry name" value="RNase_H"/>
    <property type="match status" value="1"/>
</dbReference>
<dbReference type="AlphaFoldDB" id="A0A852ZRB9"/>
<evidence type="ECO:0000313" key="2">
    <source>
        <dbReference type="EMBL" id="NYI04943.1"/>
    </source>
</evidence>
<dbReference type="Gene3D" id="3.30.420.10">
    <property type="entry name" value="Ribonuclease H-like superfamily/Ribonuclease H"/>
    <property type="match status" value="1"/>
</dbReference>